<dbReference type="OrthoDB" id="6152551at2759"/>
<keyword evidence="3" id="KW-1185">Reference proteome</keyword>
<proteinExistence type="predicted"/>
<gene>
    <name evidence="2" type="ORF">Esi_0356_0002</name>
</gene>
<evidence type="ECO:0000313" key="2">
    <source>
        <dbReference type="EMBL" id="CBJ32683.1"/>
    </source>
</evidence>
<sequence>MHAIRETWAKINQPHVVAAEAGYNARRTILGAIAGEKVKYKTAKEFLGGTLSRKSFNEAKERRLTALEDGDVSALAGKRKMRSDNLQEKYPMACCRVEQSILERTQPSPNLTKTNHDYRQRGDHIRSDADNSLVCVHPEKCETHGVHYMTGTRQHLYHQCMDDLQAAFSAGRAEIASISRSSFDKMVPFYVVEQSIRSCLCVHCYKAKLITVALYQLWPTLHHGDNSGSGCTCNCGFCSDGACRTFLPFATEKSVHGMGDLSDLLLCEKVFIYRGQDGKDVRAHRSICVSGHCPTCQRKQAAFFGCPRHQGTTDRRFPASTATLGACPSAMEGQLGRVKWSMFTSVDAEGRATDARRLAGPQPPDDDDGDWEPRVASDTSRPKKAVATKTGTVDDFTKEFKDIFRRYIPHRRQYHTQRSAFNETLRTLEEGTVVFVFDFQEQLQLIEQDEVQAQHWQHESVTIFPCPIYFKWKGRVWSYSFQVLRDDRTQDNAWVKHVMFKILTEHVPALMRKLGAPAMVLAIFFTDNCAKQFKCRFHFGWLASRAVMVCDTNGESTNVPVHIEHHYFGSCHGKSSSDSEGANTKGVPRQNIINQSWVVQSPRHLCTLLGESMDFMLLEPTEDEAMTFETARTSSRGGDQLLMTKVWGGESRSDERKTLLITKKPNTLLGRKYIFQAAGDISGAVRSACRSEAKAIKVQGCQAISKTVATETPGVLATYTLSCSCELCRDGKTEKCNLFREGIMEAPAEWSRRRSHDDEDTPKEREMELMFTRMRSALPYGSVAMMRVHPEEYQGQDVVPIFIGRKAPSDYTSSFATDGMFSEGDVMVWIHDVFSHVRGVEYDVPKVPPVDENRAVPLTSLAGL</sequence>
<dbReference type="InParanoid" id="D7FZ66"/>
<organism evidence="2 3">
    <name type="scientific">Ectocarpus siliculosus</name>
    <name type="common">Brown alga</name>
    <name type="synonym">Conferva siliculosa</name>
    <dbReference type="NCBI Taxonomy" id="2880"/>
    <lineage>
        <taxon>Eukaryota</taxon>
        <taxon>Sar</taxon>
        <taxon>Stramenopiles</taxon>
        <taxon>Ochrophyta</taxon>
        <taxon>PX clade</taxon>
        <taxon>Phaeophyceae</taxon>
        <taxon>Ectocarpales</taxon>
        <taxon>Ectocarpaceae</taxon>
        <taxon>Ectocarpus</taxon>
    </lineage>
</organism>
<dbReference type="EMBL" id="FN648549">
    <property type="protein sequence ID" value="CBJ32683.1"/>
    <property type="molecule type" value="Genomic_DNA"/>
</dbReference>
<accession>D7FZ66</accession>
<dbReference type="PANTHER" id="PTHR46601">
    <property type="entry name" value="ULP_PROTEASE DOMAIN-CONTAINING PROTEIN"/>
    <property type="match status" value="1"/>
</dbReference>
<evidence type="ECO:0000313" key="3">
    <source>
        <dbReference type="Proteomes" id="UP000002630"/>
    </source>
</evidence>
<reference evidence="2 3" key="1">
    <citation type="journal article" date="2010" name="Nature">
        <title>The Ectocarpus genome and the independent evolution of multicellularity in brown algae.</title>
        <authorList>
            <person name="Cock J.M."/>
            <person name="Sterck L."/>
            <person name="Rouze P."/>
            <person name="Scornet D."/>
            <person name="Allen A.E."/>
            <person name="Amoutzias G."/>
            <person name="Anthouard V."/>
            <person name="Artiguenave F."/>
            <person name="Aury J.M."/>
            <person name="Badger J.H."/>
            <person name="Beszteri B."/>
            <person name="Billiau K."/>
            <person name="Bonnet E."/>
            <person name="Bothwell J.H."/>
            <person name="Bowler C."/>
            <person name="Boyen C."/>
            <person name="Brownlee C."/>
            <person name="Carrano C.J."/>
            <person name="Charrier B."/>
            <person name="Cho G.Y."/>
            <person name="Coelho S.M."/>
            <person name="Collen J."/>
            <person name="Corre E."/>
            <person name="Da Silva C."/>
            <person name="Delage L."/>
            <person name="Delaroque N."/>
            <person name="Dittami S.M."/>
            <person name="Doulbeau S."/>
            <person name="Elias M."/>
            <person name="Farnham G."/>
            <person name="Gachon C.M."/>
            <person name="Gschloessl B."/>
            <person name="Heesch S."/>
            <person name="Jabbari K."/>
            <person name="Jubin C."/>
            <person name="Kawai H."/>
            <person name="Kimura K."/>
            <person name="Kloareg B."/>
            <person name="Kupper F.C."/>
            <person name="Lang D."/>
            <person name="Le Bail A."/>
            <person name="Leblanc C."/>
            <person name="Lerouge P."/>
            <person name="Lohr M."/>
            <person name="Lopez P.J."/>
            <person name="Martens C."/>
            <person name="Maumus F."/>
            <person name="Michel G."/>
            <person name="Miranda-Saavedra D."/>
            <person name="Morales J."/>
            <person name="Moreau H."/>
            <person name="Motomura T."/>
            <person name="Nagasato C."/>
            <person name="Napoli C.A."/>
            <person name="Nelson D.R."/>
            <person name="Nyvall-Collen P."/>
            <person name="Peters A.F."/>
            <person name="Pommier C."/>
            <person name="Potin P."/>
            <person name="Poulain J."/>
            <person name="Quesneville H."/>
            <person name="Read B."/>
            <person name="Rensing S.A."/>
            <person name="Ritter A."/>
            <person name="Rousvoal S."/>
            <person name="Samanta M."/>
            <person name="Samson G."/>
            <person name="Schroeder D.C."/>
            <person name="Segurens B."/>
            <person name="Strittmatter M."/>
            <person name="Tonon T."/>
            <person name="Tregear J.W."/>
            <person name="Valentin K."/>
            <person name="von Dassow P."/>
            <person name="Yamagishi T."/>
            <person name="Van de Peer Y."/>
            <person name="Wincker P."/>
        </authorList>
    </citation>
    <scope>NUCLEOTIDE SEQUENCE [LARGE SCALE GENOMIC DNA]</scope>
    <source>
        <strain evidence="3">Ec32 / CCAP1310/4</strain>
    </source>
</reference>
<feature type="region of interest" description="Disordered" evidence="1">
    <location>
        <begin position="351"/>
        <end position="386"/>
    </location>
</feature>
<evidence type="ECO:0000256" key="1">
    <source>
        <dbReference type="SAM" id="MobiDB-lite"/>
    </source>
</evidence>
<name>D7FZ66_ECTSI</name>
<dbReference type="EMBL" id="FN649740">
    <property type="protein sequence ID" value="CBJ32683.1"/>
    <property type="molecule type" value="Genomic_DNA"/>
</dbReference>
<dbReference type="AlphaFoldDB" id="D7FZ66"/>
<dbReference type="PANTHER" id="PTHR46601:SF2">
    <property type="entry name" value="UBIQUITIN-LIKE PROTEASE FAMILY PROFILE DOMAIN-CONTAINING PROTEIN"/>
    <property type="match status" value="1"/>
</dbReference>
<dbReference type="Proteomes" id="UP000002630">
    <property type="component" value="Linkage Group LG15"/>
</dbReference>
<protein>
    <submittedName>
        <fullName evidence="2">Uncharacterized protein</fullName>
    </submittedName>
</protein>